<protein>
    <submittedName>
        <fullName evidence="1">Uncharacterized protein</fullName>
    </submittedName>
</protein>
<evidence type="ECO:0000313" key="1">
    <source>
        <dbReference type="EMBL" id="ERK42383.1"/>
    </source>
</evidence>
<sequence>MTKPIEYINITKNKYKIYTICIKNKREKVLLITVVYQCMNAERIITKLHGRMTFTNWILEQGTLIM</sequence>
<dbReference type="AlphaFoldDB" id="U2QM53"/>
<evidence type="ECO:0000313" key="2">
    <source>
        <dbReference type="Proteomes" id="UP000016608"/>
    </source>
</evidence>
<reference evidence="1 2" key="1">
    <citation type="submission" date="2013-06" db="EMBL/GenBank/DDBJ databases">
        <authorList>
            <person name="Weinstock G."/>
            <person name="Sodergren E."/>
            <person name="Lobos E.A."/>
            <person name="Fulton L."/>
            <person name="Fulton R."/>
            <person name="Courtney L."/>
            <person name="Fronick C."/>
            <person name="O'Laughlin M."/>
            <person name="Godfrey J."/>
            <person name="Wilson R.M."/>
            <person name="Miner T."/>
            <person name="Farmer C."/>
            <person name="Delehaunty K."/>
            <person name="Cordes M."/>
            <person name="Minx P."/>
            <person name="Tomlinson C."/>
            <person name="Chen J."/>
            <person name="Wollam A."/>
            <person name="Pepin K.H."/>
            <person name="Bhonagiri V."/>
            <person name="Zhang X."/>
            <person name="Warren W."/>
            <person name="Mitreva M."/>
            <person name="Mardis E.R."/>
            <person name="Wilson R.K."/>
        </authorList>
    </citation>
    <scope>NUCLEOTIDE SEQUENCE [LARGE SCALE GENOMIC DNA]</scope>
    <source>
        <strain evidence="1 2">ATCC 29099</strain>
    </source>
</reference>
<organism evidence="1 2">
    <name type="scientific">Eubacterium ramulus ATCC 29099</name>
    <dbReference type="NCBI Taxonomy" id="1256908"/>
    <lineage>
        <taxon>Bacteria</taxon>
        <taxon>Bacillati</taxon>
        <taxon>Bacillota</taxon>
        <taxon>Clostridia</taxon>
        <taxon>Eubacteriales</taxon>
        <taxon>Eubacteriaceae</taxon>
        <taxon>Eubacterium</taxon>
    </lineage>
</organism>
<dbReference type="EMBL" id="AWVJ01000176">
    <property type="protein sequence ID" value="ERK42383.1"/>
    <property type="molecule type" value="Genomic_DNA"/>
</dbReference>
<dbReference type="HOGENOM" id="CLU_2824703_0_0_9"/>
<comment type="caution">
    <text evidence="1">The sequence shown here is derived from an EMBL/GenBank/DDBJ whole genome shotgun (WGS) entry which is preliminary data.</text>
</comment>
<accession>U2QM53</accession>
<name>U2QM53_EUBRA</name>
<gene>
    <name evidence="1" type="ORF">HMPREF0373_02897</name>
</gene>
<dbReference type="Proteomes" id="UP000016608">
    <property type="component" value="Unassembled WGS sequence"/>
</dbReference>
<keyword evidence="2" id="KW-1185">Reference proteome</keyword>
<proteinExistence type="predicted"/>